<dbReference type="PROSITE" id="PS51483">
    <property type="entry name" value="B5"/>
    <property type="match status" value="1"/>
</dbReference>
<dbReference type="Gene3D" id="3.30.70.380">
    <property type="entry name" value="Ferrodoxin-fold anticodon-binding domain"/>
    <property type="match status" value="1"/>
</dbReference>
<evidence type="ECO:0000256" key="9">
    <source>
        <dbReference type="ARBA" id="ARBA00022840"/>
    </source>
</evidence>
<evidence type="ECO:0000256" key="13">
    <source>
        <dbReference type="ARBA" id="ARBA00023146"/>
    </source>
</evidence>
<keyword evidence="7 15" id="KW-0479">Metal-binding</keyword>
<dbReference type="SUPFAM" id="SSF50249">
    <property type="entry name" value="Nucleic acid-binding proteins"/>
    <property type="match status" value="1"/>
</dbReference>
<dbReference type="InterPro" id="IPR045060">
    <property type="entry name" value="Phe-tRNA-ligase_IIc_bsu"/>
</dbReference>
<comment type="similarity">
    <text evidence="2 15">Belongs to the phenylalanyl-tRNA synthetase beta subunit family. Type 1 subfamily.</text>
</comment>
<dbReference type="InterPro" id="IPR020825">
    <property type="entry name" value="Phe-tRNA_synthase-like_B3/B4"/>
</dbReference>
<evidence type="ECO:0000313" key="20">
    <source>
        <dbReference type="EMBL" id="BDD10680.1"/>
    </source>
</evidence>
<keyword evidence="9 15" id="KW-0067">ATP-binding</keyword>
<dbReference type="SUPFAM" id="SSF54991">
    <property type="entry name" value="Anticodon-binding domain of PheRS"/>
    <property type="match status" value="1"/>
</dbReference>
<proteinExistence type="inferred from homology"/>
<evidence type="ECO:0000256" key="10">
    <source>
        <dbReference type="ARBA" id="ARBA00022842"/>
    </source>
</evidence>
<keyword evidence="12 15" id="KW-0648">Protein biosynthesis</keyword>
<dbReference type="Pfam" id="PF17759">
    <property type="entry name" value="tRNA_synthFbeta"/>
    <property type="match status" value="1"/>
</dbReference>
<dbReference type="CDD" id="cd02796">
    <property type="entry name" value="tRNA_bind_bactPheRS"/>
    <property type="match status" value="1"/>
</dbReference>
<evidence type="ECO:0000256" key="8">
    <source>
        <dbReference type="ARBA" id="ARBA00022741"/>
    </source>
</evidence>
<dbReference type="Pfam" id="PF03484">
    <property type="entry name" value="B5"/>
    <property type="match status" value="1"/>
</dbReference>
<dbReference type="AlphaFoldDB" id="A0AAU9DDY3"/>
<dbReference type="SUPFAM" id="SSF56037">
    <property type="entry name" value="PheT/TilS domain"/>
    <property type="match status" value="1"/>
</dbReference>
<comment type="subunit">
    <text evidence="3 15">Tetramer of two alpha and two beta subunits.</text>
</comment>
<dbReference type="PROSITE" id="PS51447">
    <property type="entry name" value="FDX_ACB"/>
    <property type="match status" value="1"/>
</dbReference>
<organism evidence="20 21">
    <name type="scientific">Fulvitalea axinellae</name>
    <dbReference type="NCBI Taxonomy" id="1182444"/>
    <lineage>
        <taxon>Bacteria</taxon>
        <taxon>Pseudomonadati</taxon>
        <taxon>Bacteroidota</taxon>
        <taxon>Cytophagia</taxon>
        <taxon>Cytophagales</taxon>
        <taxon>Persicobacteraceae</taxon>
        <taxon>Fulvitalea</taxon>
    </lineage>
</organism>
<keyword evidence="10 15" id="KW-0460">Magnesium</keyword>
<dbReference type="NCBIfam" id="TIGR00472">
    <property type="entry name" value="pheT_bact"/>
    <property type="match status" value="1"/>
</dbReference>
<evidence type="ECO:0000256" key="2">
    <source>
        <dbReference type="ARBA" id="ARBA00008653"/>
    </source>
</evidence>
<evidence type="ECO:0000256" key="12">
    <source>
        <dbReference type="ARBA" id="ARBA00022917"/>
    </source>
</evidence>
<dbReference type="InterPro" id="IPR033714">
    <property type="entry name" value="tRNA_bind_bactPheRS"/>
</dbReference>
<sequence>MKISIDWLKEYISIDKTPDEISASLTATGLEVEGLEKFEQVQGSLEGLVLGEVLTCEKHPGADKLSKTTVDVGGEEPLPIVCGAPNVAAGQKVIVATVGATLYPEGHDPFKIKKAKIRGEVSTGMICAEDEIGLGQSHDGIMVLDTDKPNGTPAIELFDIKSDNVLEIGLTPNRADATSHFGVTRDLKAVYGVSTSLPSVDAFAVENTELPVEVIVENAEACPRYSGVTIKGVKVADSPEWLQFRLKSIGLAPINNIVDITNFVLHETGQPMHAFDMAEVAGSKIVVKNVAQDTPFVTLDGEERKLASTDLMICNESESMCIAGVFGGEKSGVKETTTDIFLESAYFSPDSVRKTSQRHGLKTDASFRFERGTDPNMTIYALKRAALLIKEIAGGEISSEIVDVYPNPIADFVVPVKYSNVDRLIGKSLGKELIKEILVNLDIKITEETEEGFVAIVPPYRVDVTREADVIEEILRIYGYDNIEVADHLSSDFLANFPVKDTYAKERETARLLADSGYFEVMTNSLTSSKYAEMVEEIDSSKNVDILNRLSEDLDVMRQSMVFNHLEVALRNINRRQKDVKIFEFGKTYRKAENGYEESARLGVLVTGMASGQSWLQKQQSVTYYDLMAVLNKIFVKFRIEGVQLEPLEHSAYVYGVQIKTRRGKVIGLAGLLNKKLCSSFGVKQEIYYADLDWELLLNLSDPKVRYAEIPKFPDVKRDLSLVIDKSVNFDTVLAVAKKNAGKLITDITVFDVYEGDKIDAGKKAYALNFTLQDKDKTLTDKVIDKTMNRLVKAFEREVGALIRQ</sequence>
<dbReference type="FunFam" id="2.40.50.140:FF:000045">
    <property type="entry name" value="Phenylalanine--tRNA ligase beta subunit"/>
    <property type="match status" value="1"/>
</dbReference>
<dbReference type="Proteomes" id="UP001348817">
    <property type="component" value="Chromosome"/>
</dbReference>
<evidence type="ECO:0000256" key="5">
    <source>
        <dbReference type="ARBA" id="ARBA00022555"/>
    </source>
</evidence>
<dbReference type="PROSITE" id="PS50886">
    <property type="entry name" value="TRBD"/>
    <property type="match status" value="1"/>
</dbReference>
<feature type="domain" description="B5" evidence="19">
    <location>
        <begin position="409"/>
        <end position="485"/>
    </location>
</feature>
<dbReference type="SMART" id="SM00896">
    <property type="entry name" value="FDX-ACB"/>
    <property type="match status" value="1"/>
</dbReference>
<dbReference type="InterPro" id="IPR005147">
    <property type="entry name" value="tRNA_synthase_B5-dom"/>
</dbReference>
<keyword evidence="11 16" id="KW-0694">RNA-binding</keyword>
<gene>
    <name evidence="15 20" type="primary">pheT</name>
    <name evidence="20" type="ORF">FUAX_31120</name>
</gene>
<feature type="domain" description="FDX-ACB" evidence="18">
    <location>
        <begin position="711"/>
        <end position="804"/>
    </location>
</feature>
<dbReference type="FunFam" id="3.50.40.10:FF:000001">
    <property type="entry name" value="Phenylalanine--tRNA ligase beta subunit"/>
    <property type="match status" value="1"/>
</dbReference>
<dbReference type="GO" id="GO:0000287">
    <property type="term" value="F:magnesium ion binding"/>
    <property type="evidence" value="ECO:0007669"/>
    <property type="project" value="UniProtKB-UniRule"/>
</dbReference>
<dbReference type="GO" id="GO:0006432">
    <property type="term" value="P:phenylalanyl-tRNA aminoacylation"/>
    <property type="evidence" value="ECO:0007669"/>
    <property type="project" value="UniProtKB-UniRule"/>
</dbReference>
<name>A0AAU9DDY3_9BACT</name>
<reference evidence="20 21" key="1">
    <citation type="submission" date="2021-12" db="EMBL/GenBank/DDBJ databases">
        <title>Genome sequencing of bacteria with rrn-lacking chromosome and rrn-plasmid.</title>
        <authorList>
            <person name="Anda M."/>
            <person name="Iwasaki W."/>
        </authorList>
    </citation>
    <scope>NUCLEOTIDE SEQUENCE [LARGE SCALE GENOMIC DNA]</scope>
    <source>
        <strain evidence="20 21">DSM 100852</strain>
    </source>
</reference>
<keyword evidence="5 16" id="KW-0820">tRNA-binding</keyword>
<dbReference type="InterPro" id="IPR005146">
    <property type="entry name" value="B3/B4_tRNA-bd"/>
</dbReference>
<dbReference type="InterPro" id="IPR041616">
    <property type="entry name" value="PheRS_beta_core"/>
</dbReference>
<evidence type="ECO:0000256" key="1">
    <source>
        <dbReference type="ARBA" id="ARBA00004496"/>
    </source>
</evidence>
<comment type="cofactor">
    <cofactor evidence="15">
        <name>Mg(2+)</name>
        <dbReference type="ChEBI" id="CHEBI:18420"/>
    </cofactor>
    <text evidence="15">Binds 2 magnesium ions per tetramer.</text>
</comment>
<dbReference type="GO" id="GO:0000049">
    <property type="term" value="F:tRNA binding"/>
    <property type="evidence" value="ECO:0007669"/>
    <property type="project" value="UniProtKB-UniRule"/>
</dbReference>
<dbReference type="FunFam" id="3.30.70.380:FF:000001">
    <property type="entry name" value="Phenylalanine--tRNA ligase beta subunit"/>
    <property type="match status" value="1"/>
</dbReference>
<keyword evidence="8 15" id="KW-0547">Nucleotide-binding</keyword>
<dbReference type="InterPro" id="IPR002547">
    <property type="entry name" value="tRNA-bd_dom"/>
</dbReference>
<dbReference type="Pfam" id="PF03147">
    <property type="entry name" value="FDX-ACB"/>
    <property type="match status" value="1"/>
</dbReference>
<dbReference type="Gene3D" id="3.50.40.10">
    <property type="entry name" value="Phenylalanyl-trna Synthetase, Chain B, domain 3"/>
    <property type="match status" value="1"/>
</dbReference>
<evidence type="ECO:0000256" key="15">
    <source>
        <dbReference type="HAMAP-Rule" id="MF_00283"/>
    </source>
</evidence>
<dbReference type="NCBIfam" id="NF045760">
    <property type="entry name" value="YtpR"/>
    <property type="match status" value="1"/>
</dbReference>
<dbReference type="GO" id="GO:0004826">
    <property type="term" value="F:phenylalanine-tRNA ligase activity"/>
    <property type="evidence" value="ECO:0007669"/>
    <property type="project" value="UniProtKB-UniRule"/>
</dbReference>
<keyword evidence="4 15" id="KW-0963">Cytoplasm</keyword>
<dbReference type="GO" id="GO:0005524">
    <property type="term" value="F:ATP binding"/>
    <property type="evidence" value="ECO:0007669"/>
    <property type="project" value="UniProtKB-UniRule"/>
</dbReference>
<feature type="binding site" evidence="15">
    <location>
        <position position="469"/>
    </location>
    <ligand>
        <name>Mg(2+)</name>
        <dbReference type="ChEBI" id="CHEBI:18420"/>
        <note>shared with alpha subunit</note>
    </ligand>
</feature>
<dbReference type="PANTHER" id="PTHR10947">
    <property type="entry name" value="PHENYLALANYL-TRNA SYNTHETASE BETA CHAIN AND LEUCINE-RICH REPEAT-CONTAINING PROTEIN 47"/>
    <property type="match status" value="1"/>
</dbReference>
<feature type="binding site" evidence="15">
    <location>
        <position position="473"/>
    </location>
    <ligand>
        <name>Mg(2+)</name>
        <dbReference type="ChEBI" id="CHEBI:18420"/>
        <note>shared with alpha subunit</note>
    </ligand>
</feature>
<dbReference type="KEGG" id="fax:FUAX_31120"/>
<evidence type="ECO:0000256" key="11">
    <source>
        <dbReference type="ARBA" id="ARBA00022884"/>
    </source>
</evidence>
<evidence type="ECO:0000259" key="17">
    <source>
        <dbReference type="PROSITE" id="PS50886"/>
    </source>
</evidence>
<comment type="subcellular location">
    <subcellularLocation>
        <location evidence="1 15">Cytoplasm</location>
    </subcellularLocation>
</comment>
<dbReference type="InterPro" id="IPR045864">
    <property type="entry name" value="aa-tRNA-synth_II/BPL/LPL"/>
</dbReference>
<evidence type="ECO:0000256" key="7">
    <source>
        <dbReference type="ARBA" id="ARBA00022723"/>
    </source>
</evidence>
<keyword evidence="21" id="KW-1185">Reference proteome</keyword>
<dbReference type="InterPro" id="IPR004532">
    <property type="entry name" value="Phe-tRNA-ligase_IIc_bsu_bact"/>
</dbReference>
<evidence type="ECO:0000256" key="3">
    <source>
        <dbReference type="ARBA" id="ARBA00011209"/>
    </source>
</evidence>
<dbReference type="Pfam" id="PF01588">
    <property type="entry name" value="tRNA_bind"/>
    <property type="match status" value="1"/>
</dbReference>
<dbReference type="Pfam" id="PF03483">
    <property type="entry name" value="B3_4"/>
    <property type="match status" value="1"/>
</dbReference>
<dbReference type="PANTHER" id="PTHR10947:SF0">
    <property type="entry name" value="PHENYLALANINE--TRNA LIGASE BETA SUBUNIT"/>
    <property type="match status" value="1"/>
</dbReference>
<dbReference type="InterPro" id="IPR009061">
    <property type="entry name" value="DNA-bd_dom_put_sf"/>
</dbReference>
<evidence type="ECO:0000256" key="14">
    <source>
        <dbReference type="ARBA" id="ARBA00049255"/>
    </source>
</evidence>
<dbReference type="SUPFAM" id="SSF46955">
    <property type="entry name" value="Putative DNA-binding domain"/>
    <property type="match status" value="1"/>
</dbReference>
<evidence type="ECO:0000256" key="16">
    <source>
        <dbReference type="PROSITE-ProRule" id="PRU00209"/>
    </source>
</evidence>
<dbReference type="EMBL" id="AP025314">
    <property type="protein sequence ID" value="BDD10680.1"/>
    <property type="molecule type" value="Genomic_DNA"/>
</dbReference>
<comment type="catalytic activity">
    <reaction evidence="14 15">
        <text>tRNA(Phe) + L-phenylalanine + ATP = L-phenylalanyl-tRNA(Phe) + AMP + diphosphate + H(+)</text>
        <dbReference type="Rhea" id="RHEA:19413"/>
        <dbReference type="Rhea" id="RHEA-COMP:9668"/>
        <dbReference type="Rhea" id="RHEA-COMP:9699"/>
        <dbReference type="ChEBI" id="CHEBI:15378"/>
        <dbReference type="ChEBI" id="CHEBI:30616"/>
        <dbReference type="ChEBI" id="CHEBI:33019"/>
        <dbReference type="ChEBI" id="CHEBI:58095"/>
        <dbReference type="ChEBI" id="CHEBI:78442"/>
        <dbReference type="ChEBI" id="CHEBI:78531"/>
        <dbReference type="ChEBI" id="CHEBI:456215"/>
        <dbReference type="EC" id="6.1.1.20"/>
    </reaction>
</comment>
<feature type="binding site" evidence="15">
    <location>
        <position position="463"/>
    </location>
    <ligand>
        <name>Mg(2+)</name>
        <dbReference type="ChEBI" id="CHEBI:18420"/>
        <note>shared with alpha subunit</note>
    </ligand>
</feature>
<dbReference type="InterPro" id="IPR012340">
    <property type="entry name" value="NA-bd_OB-fold"/>
</dbReference>
<keyword evidence="13 15" id="KW-0030">Aminoacyl-tRNA synthetase</keyword>
<dbReference type="RefSeq" id="WP_338392220.1">
    <property type="nucleotide sequence ID" value="NZ_AP025314.1"/>
</dbReference>
<dbReference type="Gene3D" id="3.30.930.10">
    <property type="entry name" value="Bira Bifunctional Protein, Domain 2"/>
    <property type="match status" value="1"/>
</dbReference>
<feature type="binding site" evidence="15">
    <location>
        <position position="472"/>
    </location>
    <ligand>
        <name>Mg(2+)</name>
        <dbReference type="ChEBI" id="CHEBI:18420"/>
        <note>shared with alpha subunit</note>
    </ligand>
</feature>
<keyword evidence="6 15" id="KW-0436">Ligase</keyword>
<dbReference type="InterPro" id="IPR036690">
    <property type="entry name" value="Fdx_antiC-bd_sf"/>
</dbReference>
<dbReference type="Gene3D" id="2.40.50.140">
    <property type="entry name" value="Nucleic acid-binding proteins"/>
    <property type="match status" value="1"/>
</dbReference>
<dbReference type="InterPro" id="IPR005121">
    <property type="entry name" value="Fdx_antiC-bd"/>
</dbReference>
<dbReference type="SMART" id="SM00873">
    <property type="entry name" value="B3_4"/>
    <property type="match status" value="1"/>
</dbReference>
<dbReference type="SUPFAM" id="SSF55681">
    <property type="entry name" value="Class II aaRS and biotin synthetases"/>
    <property type="match status" value="1"/>
</dbReference>
<evidence type="ECO:0000313" key="21">
    <source>
        <dbReference type="Proteomes" id="UP001348817"/>
    </source>
</evidence>
<evidence type="ECO:0000256" key="4">
    <source>
        <dbReference type="ARBA" id="ARBA00022490"/>
    </source>
</evidence>
<accession>A0AAU9DDY3</accession>
<dbReference type="EC" id="6.1.1.20" evidence="15"/>
<dbReference type="Gene3D" id="3.30.56.10">
    <property type="match status" value="2"/>
</dbReference>
<evidence type="ECO:0000259" key="18">
    <source>
        <dbReference type="PROSITE" id="PS51447"/>
    </source>
</evidence>
<protein>
    <recommendedName>
        <fullName evidence="15">Phenylalanine--tRNA ligase beta subunit</fullName>
        <ecNumber evidence="15">6.1.1.20</ecNumber>
    </recommendedName>
    <alternativeName>
        <fullName evidence="15">Phenylalanyl-tRNA synthetase beta subunit</fullName>
        <shortName evidence="15">PheRS</shortName>
    </alternativeName>
</protein>
<evidence type="ECO:0000259" key="19">
    <source>
        <dbReference type="PROSITE" id="PS51483"/>
    </source>
</evidence>
<dbReference type="HAMAP" id="MF_00283">
    <property type="entry name" value="Phe_tRNA_synth_beta1"/>
    <property type="match status" value="1"/>
</dbReference>
<dbReference type="GO" id="GO:0009328">
    <property type="term" value="C:phenylalanine-tRNA ligase complex"/>
    <property type="evidence" value="ECO:0007669"/>
    <property type="project" value="TreeGrafter"/>
</dbReference>
<dbReference type="CDD" id="cd00769">
    <property type="entry name" value="PheRS_beta_core"/>
    <property type="match status" value="1"/>
</dbReference>
<dbReference type="SMART" id="SM00874">
    <property type="entry name" value="B5"/>
    <property type="match status" value="1"/>
</dbReference>
<evidence type="ECO:0000256" key="6">
    <source>
        <dbReference type="ARBA" id="ARBA00022598"/>
    </source>
</evidence>
<feature type="domain" description="TRNA-binding" evidence="17">
    <location>
        <begin position="42"/>
        <end position="155"/>
    </location>
</feature>